<dbReference type="OrthoDB" id="3742900at2"/>
<feature type="compositionally biased region" description="Basic and acidic residues" evidence="1">
    <location>
        <begin position="541"/>
        <end position="554"/>
    </location>
</feature>
<evidence type="ECO:0000256" key="1">
    <source>
        <dbReference type="SAM" id="MobiDB-lite"/>
    </source>
</evidence>
<feature type="transmembrane region" description="Helical" evidence="2">
    <location>
        <begin position="81"/>
        <end position="102"/>
    </location>
</feature>
<evidence type="ECO:0000256" key="2">
    <source>
        <dbReference type="SAM" id="Phobius"/>
    </source>
</evidence>
<accession>A0A543I5G1</accession>
<keyword evidence="2" id="KW-1133">Transmembrane helix</keyword>
<keyword evidence="4" id="KW-1185">Reference proteome</keyword>
<comment type="caution">
    <text evidence="3">The sequence shown here is derived from an EMBL/GenBank/DDBJ whole genome shotgun (WGS) entry which is preliminary data.</text>
</comment>
<dbReference type="InterPro" id="IPR045931">
    <property type="entry name" value="DUF6350"/>
</dbReference>
<feature type="transmembrane region" description="Helical" evidence="2">
    <location>
        <begin position="7"/>
        <end position="35"/>
    </location>
</feature>
<protein>
    <submittedName>
        <fullName evidence="3">Uncharacterized protein</fullName>
    </submittedName>
</protein>
<dbReference type="RefSeq" id="WP_141915568.1">
    <property type="nucleotide sequence ID" value="NZ_BAAAYS010000001.1"/>
</dbReference>
<evidence type="ECO:0000313" key="4">
    <source>
        <dbReference type="Proteomes" id="UP000318331"/>
    </source>
</evidence>
<reference evidence="3 4" key="1">
    <citation type="submission" date="2019-06" db="EMBL/GenBank/DDBJ databases">
        <title>Sequencing the genomes of 1000 actinobacteria strains.</title>
        <authorList>
            <person name="Klenk H.-P."/>
        </authorList>
    </citation>
    <scope>NUCLEOTIDE SEQUENCE [LARGE SCALE GENOMIC DNA]</scope>
    <source>
        <strain evidence="3 4">DSM 18031</strain>
    </source>
</reference>
<dbReference type="Pfam" id="PF19877">
    <property type="entry name" value="DUF6350"/>
    <property type="match status" value="1"/>
</dbReference>
<feature type="transmembrane region" description="Helical" evidence="2">
    <location>
        <begin position="336"/>
        <end position="362"/>
    </location>
</feature>
<feature type="region of interest" description="Disordered" evidence="1">
    <location>
        <begin position="495"/>
        <end position="566"/>
    </location>
</feature>
<feature type="transmembrane region" description="Helical" evidence="2">
    <location>
        <begin position="114"/>
        <end position="132"/>
    </location>
</feature>
<feature type="transmembrane region" description="Helical" evidence="2">
    <location>
        <begin position="204"/>
        <end position="225"/>
    </location>
</feature>
<dbReference type="Proteomes" id="UP000318331">
    <property type="component" value="Unassembled WGS sequence"/>
</dbReference>
<keyword evidence="2" id="KW-0472">Membrane</keyword>
<name>A0A543I5G1_9MICO</name>
<keyword evidence="2" id="KW-0812">Transmembrane</keyword>
<dbReference type="AlphaFoldDB" id="A0A543I5G1"/>
<feature type="transmembrane region" description="Helical" evidence="2">
    <location>
        <begin position="262"/>
        <end position="283"/>
    </location>
</feature>
<organism evidence="3 4">
    <name type="scientific">Klugiella xanthotipulae</name>
    <dbReference type="NCBI Taxonomy" id="244735"/>
    <lineage>
        <taxon>Bacteria</taxon>
        <taxon>Bacillati</taxon>
        <taxon>Actinomycetota</taxon>
        <taxon>Actinomycetes</taxon>
        <taxon>Micrococcales</taxon>
        <taxon>Microbacteriaceae</taxon>
        <taxon>Klugiella</taxon>
    </lineage>
</organism>
<feature type="transmembrane region" description="Helical" evidence="2">
    <location>
        <begin position="382"/>
        <end position="405"/>
    </location>
</feature>
<dbReference type="EMBL" id="VFPN01000001">
    <property type="protein sequence ID" value="TQM65700.1"/>
    <property type="molecule type" value="Genomic_DNA"/>
</dbReference>
<evidence type="ECO:0000313" key="3">
    <source>
        <dbReference type="EMBL" id="TQM65700.1"/>
    </source>
</evidence>
<feature type="transmembrane region" description="Helical" evidence="2">
    <location>
        <begin position="152"/>
        <end position="170"/>
    </location>
</feature>
<feature type="region of interest" description="Disordered" evidence="1">
    <location>
        <begin position="435"/>
        <end position="465"/>
    </location>
</feature>
<feature type="transmembrane region" description="Helical" evidence="2">
    <location>
        <begin position="237"/>
        <end position="255"/>
    </location>
</feature>
<sequence length="582" mass="59788">MKRLITAIVVAIEAVGVLAAGLGVTLIPLTLIWMIDYELDFPFSTALGISASAWMLAHLVPVAVTVPADAMTALGLGSEPLAFLLSLAPLGITVITVVCGVALGRRAARSSTPFLGVGTALVVFGIGSWLLGSQTVTGSVSVTAPGYIFRPVLVYGLGMLGGFVADSLGSSTPPVERIARVLREKASWLWGPVMRSLGVAARGGAVAAVGILGVAAALLTVMLVLNYGSIIALSQGLHVTLWGSLGLALAQAALLPNAIIWTASWLVGPGFAVGVGTAVSPVATHVGPLPAFPLLGVLPEGAHSWGLVGLVVPLLLGCTLSYRLCGALCEPWGNRVPLWLLPLGAAVTGGVAGALLGCAAGVSAGAIGPDRLQEVGPSGWAVMGWTATVVALASLLGSLMAAAGARAARVEIDLSGERIASGWAAVSQRVTARAGRLRAERTPARAGAPDAPVPDPEVPDISAPDTASPRARVVIAWLARVRDSVFHVTEERFVHPDPDASAPKRPSSTPSGGLVGSGDAETVPLGEAGRGVRQTAESPEAEARERERRQRDAETGGIPRYGQTEELNIDDVIDDYRWPERE</sequence>
<proteinExistence type="predicted"/>
<gene>
    <name evidence="3" type="ORF">FB466_0512</name>
</gene>
<feature type="transmembrane region" description="Helical" evidence="2">
    <location>
        <begin position="303"/>
        <end position="324"/>
    </location>
</feature>